<dbReference type="PROSITE" id="PS00058">
    <property type="entry name" value="DNA_MISMATCH_REPAIR_1"/>
    <property type="match status" value="1"/>
</dbReference>
<dbReference type="PANTHER" id="PTHR10073:SF52">
    <property type="entry name" value="MISMATCH REPAIR ENDONUCLEASE PMS2"/>
    <property type="match status" value="1"/>
</dbReference>
<feature type="compositionally biased region" description="Acidic residues" evidence="4">
    <location>
        <begin position="735"/>
        <end position="747"/>
    </location>
</feature>
<dbReference type="SMART" id="SM00853">
    <property type="entry name" value="MutL_C"/>
    <property type="match status" value="1"/>
</dbReference>
<dbReference type="InterPro" id="IPR020568">
    <property type="entry name" value="Ribosomal_Su5_D2-typ_SF"/>
</dbReference>
<feature type="compositionally biased region" description="Acidic residues" evidence="4">
    <location>
        <begin position="712"/>
        <end position="727"/>
    </location>
</feature>
<dbReference type="Gene3D" id="3.30.1540.20">
    <property type="entry name" value="MutL, C-terminal domain, dimerisation subdomain"/>
    <property type="match status" value="1"/>
</dbReference>
<dbReference type="AlphaFoldDB" id="A0A6A6U8T9"/>
<dbReference type="InterPro" id="IPR013507">
    <property type="entry name" value="DNA_mismatch_S5_2-like"/>
</dbReference>
<dbReference type="SUPFAM" id="SSF118116">
    <property type="entry name" value="DNA mismatch repair protein MutL"/>
    <property type="match status" value="1"/>
</dbReference>
<dbReference type="EMBL" id="MU004236">
    <property type="protein sequence ID" value="KAF2668685.1"/>
    <property type="molecule type" value="Genomic_DNA"/>
</dbReference>
<dbReference type="Gene3D" id="3.30.565.10">
    <property type="entry name" value="Histidine kinase-like ATPase, C-terminal domain"/>
    <property type="match status" value="1"/>
</dbReference>
<dbReference type="Pfam" id="PF08676">
    <property type="entry name" value="MutL_C"/>
    <property type="match status" value="1"/>
</dbReference>
<evidence type="ECO:0000256" key="1">
    <source>
        <dbReference type="ARBA" id="ARBA00006082"/>
    </source>
</evidence>
<dbReference type="FunFam" id="3.30.565.10:FF:000014">
    <property type="entry name" value="Mismatch repair endonuclease pms1, putative"/>
    <property type="match status" value="1"/>
</dbReference>
<sequence>MATIKPIEGRSVHQIQSGQVIVDLNSVVKELVENSLDAHATSIEIRFKNNGLDSIEVQDNGSGIGPDDFESLALKHHTSKLSSYADLGKLNTFGFRGEALSSLCALSTFYVTTARECDKPKGTKLEFEISGKVKSKSVVAGQKGTTVTVENIFKNLPVRRKELERNIKREYQKVLNLLNAYACISTDVRFIVSNSPTKGKKNVVFSTQGNASTRENIANVFSAKALSSLLALDLKFDLNPSTLPSQSARTWSTQNDVVSREIQLVGHISRPVVGEGRQAPDRQMFFVNSRPCALPQLAKAINEAYRAYNFTQSPFIFANLIMDTNSYDVNVSPDKRTILLHDQTALLEALKTNLTELFEAHDQSVPQSQLLNSKLPAYKPLTVNRDTPVRAVSGPTIEESAIEKQRFTALSDPPTSSDDANMLPPGSLMRKFIGRGTVDRGTVDAAPKKKEAITRESLPVDDPNEELPEVTEEEPAKGKGLASLKMPPPESLSIDDSISTPTQSIGPVPKRVQEFNRAFETINKIHSDATKSSEPESLPHKSLPISAVDEATVTGTPTGSRTRDAEDPIPSTTPGSRPRDSGGISSSFKRFRQPRDQNETVTVTIGDVTTVSTLGSPVSSKRRKISTPASGSPKSAQSAKPILLKSLRSFAAPGSQMANVSMDEMDLEAAVQSQKRKEKRDKTSSSLNTDDLIDSDQELPARFDEITAPELTEADDDDQTEASEDVEAGAPAELQDPESDSDGEYVDEAEKKRREDAKVARMIAEAEEQAARPTADNLKRAASMLGSKVRRDATVHLQHTLDTTPSKIEDQMQTLRTRLDKAAAASNHAKSLEDVEADSVEERLSLTVAKEDFSRMRITGQFNRGFIIAVRPPDQSAAKTSTWVAGRSSDEVFIVDQHASDEKYNFERLQATTVVQNQPLVRPKRLDLTALEEEIIINNPEAFSKNGFTIEVDLSGDHPVGRRCQLISLPMSKEVVFDSRDLEELVALLSDHAGSSVPRPSKVRRMFAMRACRSSVMVGRTMTPKQMDTIVRHMGEIDKPWNCPHGRPTMRHLTTLNSWQGWSEGDGLASMEEKPLGSVQWTRFATEFYAESSDAGEELSGEDDR</sequence>
<evidence type="ECO:0000313" key="8">
    <source>
        <dbReference type="Proteomes" id="UP000799302"/>
    </source>
</evidence>
<feature type="compositionally biased region" description="Acidic residues" evidence="4">
    <location>
        <begin position="462"/>
        <end position="473"/>
    </location>
</feature>
<evidence type="ECO:0000256" key="2">
    <source>
        <dbReference type="ARBA" id="ARBA00022763"/>
    </source>
</evidence>
<dbReference type="GO" id="GO:0016887">
    <property type="term" value="F:ATP hydrolysis activity"/>
    <property type="evidence" value="ECO:0007669"/>
    <property type="project" value="InterPro"/>
</dbReference>
<evidence type="ECO:0000259" key="6">
    <source>
        <dbReference type="SMART" id="SM01340"/>
    </source>
</evidence>
<dbReference type="Proteomes" id="UP000799302">
    <property type="component" value="Unassembled WGS sequence"/>
</dbReference>
<evidence type="ECO:0000256" key="3">
    <source>
        <dbReference type="ARBA" id="ARBA00070941"/>
    </source>
</evidence>
<dbReference type="SMART" id="SM01340">
    <property type="entry name" value="DNA_mis_repair"/>
    <property type="match status" value="1"/>
</dbReference>
<feature type="region of interest" description="Disordered" evidence="4">
    <location>
        <begin position="455"/>
        <end position="510"/>
    </location>
</feature>
<keyword evidence="2" id="KW-0227">DNA damage</keyword>
<dbReference type="InterPro" id="IPR036890">
    <property type="entry name" value="HATPase_C_sf"/>
</dbReference>
<dbReference type="NCBIfam" id="TIGR00585">
    <property type="entry name" value="mutl"/>
    <property type="match status" value="1"/>
</dbReference>
<dbReference type="SUPFAM" id="SSF55874">
    <property type="entry name" value="ATPase domain of HSP90 chaperone/DNA topoisomerase II/histidine kinase"/>
    <property type="match status" value="1"/>
</dbReference>
<feature type="region of interest" description="Disordered" evidence="4">
    <location>
        <begin position="661"/>
        <end position="757"/>
    </location>
</feature>
<proteinExistence type="inferred from homology"/>
<evidence type="ECO:0000256" key="4">
    <source>
        <dbReference type="SAM" id="MobiDB-lite"/>
    </source>
</evidence>
<dbReference type="InterPro" id="IPR037198">
    <property type="entry name" value="MutL_C_sf"/>
</dbReference>
<dbReference type="CDD" id="cd16926">
    <property type="entry name" value="HATPase_MutL-MLH-PMS-like"/>
    <property type="match status" value="1"/>
</dbReference>
<dbReference type="GO" id="GO:0000710">
    <property type="term" value="P:meiotic mismatch repair"/>
    <property type="evidence" value="ECO:0007669"/>
    <property type="project" value="UniProtKB-ARBA"/>
</dbReference>
<feature type="compositionally biased region" description="Low complexity" evidence="4">
    <location>
        <begin position="600"/>
        <end position="613"/>
    </location>
</feature>
<feature type="region of interest" description="Disordered" evidence="4">
    <location>
        <begin position="526"/>
        <end position="640"/>
    </location>
</feature>
<dbReference type="InterPro" id="IPR042120">
    <property type="entry name" value="MutL_C_dimsub"/>
</dbReference>
<feature type="compositionally biased region" description="Polar residues" evidence="4">
    <location>
        <begin position="494"/>
        <end position="505"/>
    </location>
</feature>
<dbReference type="SUPFAM" id="SSF54211">
    <property type="entry name" value="Ribosomal protein S5 domain 2-like"/>
    <property type="match status" value="1"/>
</dbReference>
<reference evidence="7" key="1">
    <citation type="journal article" date="2020" name="Stud. Mycol.">
        <title>101 Dothideomycetes genomes: a test case for predicting lifestyles and emergence of pathogens.</title>
        <authorList>
            <person name="Haridas S."/>
            <person name="Albert R."/>
            <person name="Binder M."/>
            <person name="Bloem J."/>
            <person name="Labutti K."/>
            <person name="Salamov A."/>
            <person name="Andreopoulos B."/>
            <person name="Baker S."/>
            <person name="Barry K."/>
            <person name="Bills G."/>
            <person name="Bluhm B."/>
            <person name="Cannon C."/>
            <person name="Castanera R."/>
            <person name="Culley D."/>
            <person name="Daum C."/>
            <person name="Ezra D."/>
            <person name="Gonzalez J."/>
            <person name="Henrissat B."/>
            <person name="Kuo A."/>
            <person name="Liang C."/>
            <person name="Lipzen A."/>
            <person name="Lutzoni F."/>
            <person name="Magnuson J."/>
            <person name="Mondo S."/>
            <person name="Nolan M."/>
            <person name="Ohm R."/>
            <person name="Pangilinan J."/>
            <person name="Park H.-J."/>
            <person name="Ramirez L."/>
            <person name="Alfaro M."/>
            <person name="Sun H."/>
            <person name="Tritt A."/>
            <person name="Yoshinaga Y."/>
            <person name="Zwiers L.-H."/>
            <person name="Turgeon B."/>
            <person name="Goodwin S."/>
            <person name="Spatafora J."/>
            <person name="Crous P."/>
            <person name="Grigoriev I."/>
        </authorList>
    </citation>
    <scope>NUCLEOTIDE SEQUENCE</scope>
    <source>
        <strain evidence="7">CBS 115976</strain>
    </source>
</reference>
<feature type="compositionally biased region" description="Basic and acidic residues" evidence="4">
    <location>
        <begin position="748"/>
        <end position="757"/>
    </location>
</feature>
<dbReference type="Pfam" id="PF01119">
    <property type="entry name" value="DNA_mis_repair"/>
    <property type="match status" value="1"/>
</dbReference>
<dbReference type="InterPro" id="IPR014762">
    <property type="entry name" value="DNA_mismatch_repair_CS"/>
</dbReference>
<gene>
    <name evidence="7" type="ORF">BT63DRAFT_447271</name>
</gene>
<dbReference type="Pfam" id="PF13589">
    <property type="entry name" value="HATPase_c_3"/>
    <property type="match status" value="1"/>
</dbReference>
<dbReference type="FunFam" id="3.30.230.10:FF:000120">
    <property type="entry name" value="Mismatch repair endonuclease PMS2"/>
    <property type="match status" value="1"/>
</dbReference>
<protein>
    <recommendedName>
        <fullName evidence="3">DNA mismatch repair protein PMS1</fullName>
    </recommendedName>
</protein>
<dbReference type="GO" id="GO:0005524">
    <property type="term" value="F:ATP binding"/>
    <property type="evidence" value="ECO:0007669"/>
    <property type="project" value="InterPro"/>
</dbReference>
<dbReference type="OrthoDB" id="10263226at2759"/>
<dbReference type="PANTHER" id="PTHR10073">
    <property type="entry name" value="DNA MISMATCH REPAIR PROTEIN MLH, PMS, MUTL"/>
    <property type="match status" value="1"/>
</dbReference>
<dbReference type="InterPro" id="IPR014790">
    <property type="entry name" value="MutL_C"/>
</dbReference>
<feature type="domain" description="MutL C-terminal dimerisation" evidence="5">
    <location>
        <begin position="858"/>
        <end position="1022"/>
    </location>
</feature>
<accession>A0A6A6U8T9</accession>
<dbReference type="InterPro" id="IPR042121">
    <property type="entry name" value="MutL_C_regsub"/>
</dbReference>
<evidence type="ECO:0000259" key="5">
    <source>
        <dbReference type="SMART" id="SM00853"/>
    </source>
</evidence>
<dbReference type="InterPro" id="IPR038973">
    <property type="entry name" value="MutL/Mlh/Pms-like"/>
</dbReference>
<dbReference type="InterPro" id="IPR014721">
    <property type="entry name" value="Ribsml_uS5_D2-typ_fold_subgr"/>
</dbReference>
<name>A0A6A6U8T9_9PEZI</name>
<feature type="compositionally biased region" description="Basic and acidic residues" evidence="4">
    <location>
        <begin position="526"/>
        <end position="539"/>
    </location>
</feature>
<dbReference type="Gene3D" id="3.30.1370.100">
    <property type="entry name" value="MutL, C-terminal domain, regulatory subdomain"/>
    <property type="match status" value="1"/>
</dbReference>
<dbReference type="GO" id="GO:0032389">
    <property type="term" value="C:MutLalpha complex"/>
    <property type="evidence" value="ECO:0007669"/>
    <property type="project" value="TreeGrafter"/>
</dbReference>
<dbReference type="Gene3D" id="3.30.230.10">
    <property type="match status" value="1"/>
</dbReference>
<dbReference type="InterPro" id="IPR002099">
    <property type="entry name" value="MutL/Mlh/PMS"/>
</dbReference>
<dbReference type="GO" id="GO:0030983">
    <property type="term" value="F:mismatched DNA binding"/>
    <property type="evidence" value="ECO:0007669"/>
    <property type="project" value="InterPro"/>
</dbReference>
<dbReference type="FunFam" id="3.30.1370.100:FF:000001">
    <property type="entry name" value="Mismatch repair endonuclease pms1, putative"/>
    <property type="match status" value="1"/>
</dbReference>
<feature type="domain" description="DNA mismatch repair protein S5" evidence="6">
    <location>
        <begin position="217"/>
        <end position="359"/>
    </location>
</feature>
<keyword evidence="8" id="KW-1185">Reference proteome</keyword>
<feature type="compositionally biased region" description="Polar residues" evidence="4">
    <location>
        <begin position="627"/>
        <end position="638"/>
    </location>
</feature>
<organism evidence="7 8">
    <name type="scientific">Microthyrium microscopicum</name>
    <dbReference type="NCBI Taxonomy" id="703497"/>
    <lineage>
        <taxon>Eukaryota</taxon>
        <taxon>Fungi</taxon>
        <taxon>Dikarya</taxon>
        <taxon>Ascomycota</taxon>
        <taxon>Pezizomycotina</taxon>
        <taxon>Dothideomycetes</taxon>
        <taxon>Dothideomycetes incertae sedis</taxon>
        <taxon>Microthyriales</taxon>
        <taxon>Microthyriaceae</taxon>
        <taxon>Microthyrium</taxon>
    </lineage>
</organism>
<dbReference type="CDD" id="cd03484">
    <property type="entry name" value="MutL_Trans_hPMS_2_like"/>
    <property type="match status" value="1"/>
</dbReference>
<comment type="similarity">
    <text evidence="1">Belongs to the DNA mismatch repair MutL/HexB family.</text>
</comment>
<evidence type="ECO:0000313" key="7">
    <source>
        <dbReference type="EMBL" id="KAF2668685.1"/>
    </source>
</evidence>
<dbReference type="GO" id="GO:0140664">
    <property type="term" value="F:ATP-dependent DNA damage sensor activity"/>
    <property type="evidence" value="ECO:0007669"/>
    <property type="project" value="InterPro"/>
</dbReference>